<keyword evidence="3" id="KW-1185">Reference proteome</keyword>
<dbReference type="EMBL" id="JASPKZ010001615">
    <property type="protein sequence ID" value="KAJ9597372.1"/>
    <property type="molecule type" value="Genomic_DNA"/>
</dbReference>
<sequence length="187" mass="21201">TKEVEELKTSLESIKNGNLYLWQILQCLNSSQQASSSLPATEYKTQYKNIGSASFPDNVHTNTCSAHVNSLHDRVTNHHNIYLEEPTAQSNRQQRMEANGKINRISPNKMVFSSEKCKEDGNSKNLNINEVGDEVRIYNPIKSSLPLPPGEFQVLRQVDSTSLLLWWNPPSSPAISGYEVSIYKHYY</sequence>
<reference evidence="2" key="2">
    <citation type="submission" date="2023-05" db="EMBL/GenBank/DDBJ databases">
        <authorList>
            <person name="Fouks B."/>
        </authorList>
    </citation>
    <scope>NUCLEOTIDE SEQUENCE</scope>
    <source>
        <strain evidence="2">Stay&amp;Tobe</strain>
        <tissue evidence="2">Testes</tissue>
    </source>
</reference>
<accession>A0AAD8EPR4</accession>
<feature type="domain" description="Fibronectin type-III" evidence="1">
    <location>
        <begin position="148"/>
        <end position="187"/>
    </location>
</feature>
<feature type="non-terminal residue" evidence="2">
    <location>
        <position position="1"/>
    </location>
</feature>
<organism evidence="2 3">
    <name type="scientific">Diploptera punctata</name>
    <name type="common">Pacific beetle cockroach</name>
    <dbReference type="NCBI Taxonomy" id="6984"/>
    <lineage>
        <taxon>Eukaryota</taxon>
        <taxon>Metazoa</taxon>
        <taxon>Ecdysozoa</taxon>
        <taxon>Arthropoda</taxon>
        <taxon>Hexapoda</taxon>
        <taxon>Insecta</taxon>
        <taxon>Pterygota</taxon>
        <taxon>Neoptera</taxon>
        <taxon>Polyneoptera</taxon>
        <taxon>Dictyoptera</taxon>
        <taxon>Blattodea</taxon>
        <taxon>Blaberoidea</taxon>
        <taxon>Blaberidae</taxon>
        <taxon>Diplopterinae</taxon>
        <taxon>Diploptera</taxon>
    </lineage>
</organism>
<reference evidence="2" key="1">
    <citation type="journal article" date="2023" name="IScience">
        <title>Live-bearing cockroach genome reveals convergent evolutionary mechanisms linked to viviparity in insects and beyond.</title>
        <authorList>
            <person name="Fouks B."/>
            <person name="Harrison M.C."/>
            <person name="Mikhailova A.A."/>
            <person name="Marchal E."/>
            <person name="English S."/>
            <person name="Carruthers M."/>
            <person name="Jennings E.C."/>
            <person name="Chiamaka E.L."/>
            <person name="Frigard R.A."/>
            <person name="Pippel M."/>
            <person name="Attardo G.M."/>
            <person name="Benoit J.B."/>
            <person name="Bornberg-Bauer E."/>
            <person name="Tobe S.S."/>
        </authorList>
    </citation>
    <scope>NUCLEOTIDE SEQUENCE</scope>
    <source>
        <strain evidence="2">Stay&amp;Tobe</strain>
    </source>
</reference>
<dbReference type="Proteomes" id="UP001233999">
    <property type="component" value="Unassembled WGS sequence"/>
</dbReference>
<dbReference type="PROSITE" id="PS50853">
    <property type="entry name" value="FN3"/>
    <property type="match status" value="1"/>
</dbReference>
<gene>
    <name evidence="2" type="ORF">L9F63_011761</name>
</gene>
<dbReference type="InterPro" id="IPR003961">
    <property type="entry name" value="FN3_dom"/>
</dbReference>
<protein>
    <recommendedName>
        <fullName evidence="1">Fibronectin type-III domain-containing protein</fullName>
    </recommendedName>
</protein>
<dbReference type="CDD" id="cd00063">
    <property type="entry name" value="FN3"/>
    <property type="match status" value="1"/>
</dbReference>
<dbReference type="InterPro" id="IPR036116">
    <property type="entry name" value="FN3_sf"/>
</dbReference>
<evidence type="ECO:0000313" key="2">
    <source>
        <dbReference type="EMBL" id="KAJ9597372.1"/>
    </source>
</evidence>
<evidence type="ECO:0000259" key="1">
    <source>
        <dbReference type="PROSITE" id="PS50853"/>
    </source>
</evidence>
<dbReference type="SUPFAM" id="SSF49265">
    <property type="entry name" value="Fibronectin type III"/>
    <property type="match status" value="1"/>
</dbReference>
<dbReference type="AlphaFoldDB" id="A0AAD8EPR4"/>
<proteinExistence type="predicted"/>
<evidence type="ECO:0000313" key="3">
    <source>
        <dbReference type="Proteomes" id="UP001233999"/>
    </source>
</evidence>
<comment type="caution">
    <text evidence="2">The sequence shown here is derived from an EMBL/GenBank/DDBJ whole genome shotgun (WGS) entry which is preliminary data.</text>
</comment>
<name>A0AAD8EPR4_DIPPU</name>